<dbReference type="Proteomes" id="UP001164653">
    <property type="component" value="Chromosome"/>
</dbReference>
<name>A0A9E8SIY9_9BACT</name>
<dbReference type="RefSeq" id="WP_244822533.1">
    <property type="nucleotide sequence ID" value="NZ_CP112998.1"/>
</dbReference>
<organism evidence="1 2">
    <name type="scientific">Dyadobacter pollutisoli</name>
    <dbReference type="NCBI Taxonomy" id="2910158"/>
    <lineage>
        <taxon>Bacteria</taxon>
        <taxon>Pseudomonadati</taxon>
        <taxon>Bacteroidota</taxon>
        <taxon>Cytophagia</taxon>
        <taxon>Cytophagales</taxon>
        <taxon>Spirosomataceae</taxon>
        <taxon>Dyadobacter</taxon>
    </lineage>
</organism>
<accession>A0A9E8SIY9</accession>
<reference evidence="1" key="1">
    <citation type="submission" date="2022-11" db="EMBL/GenBank/DDBJ databases">
        <title>Dyadobacter pollutisoli sp. nov., isolated from plastic dumped soil.</title>
        <authorList>
            <person name="Kim J.M."/>
            <person name="Kim K.R."/>
            <person name="Lee J.K."/>
            <person name="Hao L."/>
            <person name="Jeon C.O."/>
        </authorList>
    </citation>
    <scope>NUCLEOTIDE SEQUENCE</scope>
    <source>
        <strain evidence="1">U1</strain>
    </source>
</reference>
<dbReference type="AlphaFoldDB" id="A0A9E8SIY9"/>
<dbReference type="KEGG" id="dpf:ON006_23875"/>
<sequence length="388" mass="44548">MMADIRRMAVNWVDGMKISRQHFVETDDYHTDQVRKAQAVFQTPLNYGLLLLNDGTESLQMQVLGDASQQIRVKIDHFSGIAPDGSLLEVAEKDELRLDTSLAQIVEQYRLPAAQSLEIYIVINVSLFERQQVGTPLDSEIPIRHPHTLPFYKISLVPSELINAEQWSGAGLIIGKIEYNNSELRVMHDFIPACRMVKSHKGLREWYNKFGGYLNDIEMYSFRIMQKIKTKSQKSTLSDSVQMLVERLVNVFATANVSYQRQVPFEPPINMVVCLIQVVQSIRTSLECLTDREKEELLGYLGEWADDSPGSLEKKILSVIQVPYNHNEMLPCLRIMDSFYSMWTALFLKLSQLEFIGKRKGQQVFIIESPVHEPPIQPEKTKSRWSPL</sequence>
<evidence type="ECO:0000313" key="1">
    <source>
        <dbReference type="EMBL" id="WAC10770.1"/>
    </source>
</evidence>
<evidence type="ECO:0008006" key="3">
    <source>
        <dbReference type="Google" id="ProtNLM"/>
    </source>
</evidence>
<dbReference type="EMBL" id="CP112998">
    <property type="protein sequence ID" value="WAC10770.1"/>
    <property type="molecule type" value="Genomic_DNA"/>
</dbReference>
<evidence type="ECO:0000313" key="2">
    <source>
        <dbReference type="Proteomes" id="UP001164653"/>
    </source>
</evidence>
<protein>
    <recommendedName>
        <fullName evidence="3">Type VI secretion system baseplate subunit TssK</fullName>
    </recommendedName>
</protein>
<proteinExistence type="predicted"/>
<keyword evidence="2" id="KW-1185">Reference proteome</keyword>
<gene>
    <name evidence="1" type="ORF">ON006_23875</name>
</gene>